<protein>
    <submittedName>
        <fullName evidence="1">Uncharacterized protein</fullName>
    </submittedName>
</protein>
<reference evidence="2" key="1">
    <citation type="journal article" date="2017" name="Biotechnol. Biofuels">
        <title>Evaluation of environmental bacterial communities as a factor affecting the growth of duckweed Lemna minor.</title>
        <authorList>
            <person name="Ishizawa H."/>
            <person name="Kuroda M."/>
            <person name="Morikawa M."/>
            <person name="Ike M."/>
        </authorList>
    </citation>
    <scope>NUCLEOTIDE SEQUENCE [LARGE SCALE GENOMIC DNA]</scope>
    <source>
        <strain evidence="2">M6</strain>
    </source>
</reference>
<dbReference type="OrthoDB" id="7168878at2"/>
<dbReference type="Proteomes" id="UP000278756">
    <property type="component" value="Chromosome 1"/>
</dbReference>
<evidence type="ECO:0000313" key="2">
    <source>
        <dbReference type="Proteomes" id="UP000278756"/>
    </source>
</evidence>
<reference evidence="2" key="2">
    <citation type="journal article" date="2017" name="Plant Physiol. Biochem.">
        <title>Differential oxidative and antioxidative response of duckweed Lemna minor toward plant growth promoting/inhibiting bacteria.</title>
        <authorList>
            <person name="Ishizawa H."/>
            <person name="Kuroda M."/>
            <person name="Morikawa M."/>
            <person name="Ike M."/>
        </authorList>
    </citation>
    <scope>NUCLEOTIDE SEQUENCE [LARGE SCALE GENOMIC DNA]</scope>
    <source>
        <strain evidence="2">M6</strain>
    </source>
</reference>
<evidence type="ECO:0000313" key="1">
    <source>
        <dbReference type="EMBL" id="BBF80812.1"/>
    </source>
</evidence>
<organism evidence="1 2">
    <name type="scientific">Asticcacaulis excentricus</name>
    <dbReference type="NCBI Taxonomy" id="78587"/>
    <lineage>
        <taxon>Bacteria</taxon>
        <taxon>Pseudomonadati</taxon>
        <taxon>Pseudomonadota</taxon>
        <taxon>Alphaproteobacteria</taxon>
        <taxon>Caulobacterales</taxon>
        <taxon>Caulobacteraceae</taxon>
        <taxon>Asticcacaulis</taxon>
    </lineage>
</organism>
<gene>
    <name evidence="1" type="ORF">EM6_1397</name>
</gene>
<name>A0A3G9G0F2_9CAUL</name>
<dbReference type="AlphaFoldDB" id="A0A3G9G0F2"/>
<dbReference type="EMBL" id="AP018827">
    <property type="protein sequence ID" value="BBF80812.1"/>
    <property type="molecule type" value="Genomic_DNA"/>
</dbReference>
<dbReference type="RefSeq" id="WP_126421399.1">
    <property type="nucleotide sequence ID" value="NZ_AP018827.1"/>
</dbReference>
<proteinExistence type="predicted"/>
<accession>A0A3G9G0F2</accession>
<sequence length="451" mass="49611">MGVLSEKRLSAVGGLVKTLPVNILRQLNTSLGLTHDAALGEVRDLVARQLESHHLKEQVFRPFVPLFMAREDGMEGVIFPQWLLDRLWSALEREEAGLMTEARRSGHSPRSGDPVPVPYFRLVNAAAVILRERPETVLPSGEDEDELEEFAAYLDLHRLLREALARLPDWMGRIDAEKAAAIRLMFKDACSKTPDGEGGVRFLEALLANMDDATLVLKFVAVISDGANDRFLSESELAGFGERVLVAAEERMKVFSGLMRRRDPSLLGEAGGWVAQCLSLVSSLQKSVELTRDGPWGKRVLVINQTINGLVEDRLKGVEKIIAQALPLKTERIFGRATREVPDYAGPKPAQTEAALQTVAFINQVRPTASQGGYLSLLNKTVEAAEVQMDAYFTVVLSVAVGEDPFDAQAVMDCFERVIALMEGLLGENKANLARRRVTAADVFRAPKTVA</sequence>